<keyword evidence="1" id="KW-0812">Transmembrane</keyword>
<dbReference type="EMBL" id="JAIUJS010000001">
    <property type="protein sequence ID" value="MCA0152106.1"/>
    <property type="molecule type" value="Genomic_DNA"/>
</dbReference>
<feature type="transmembrane region" description="Helical" evidence="1">
    <location>
        <begin position="109"/>
        <end position="127"/>
    </location>
</feature>
<comment type="caution">
    <text evidence="2">The sequence shown here is derived from an EMBL/GenBank/DDBJ whole genome shotgun (WGS) entry which is preliminary data.</text>
</comment>
<gene>
    <name evidence="2" type="ORF">LBV24_02690</name>
</gene>
<sequence length="142" mass="16006">MNSHQKNKNTFVHAGVISKINSDSVIVTLEQNIQCESCHVKGSCGLSEFSVKQVEVSDSIHSFKINEQVDVILKKALGLKAVFWAYVFPFILMFSTLIITSSFLKEWQAGLISLVVIVPYYYVLYLLKNTLKSAFKISILKI</sequence>
<feature type="transmembrane region" description="Helical" evidence="1">
    <location>
        <begin position="83"/>
        <end position="103"/>
    </location>
</feature>
<evidence type="ECO:0000256" key="1">
    <source>
        <dbReference type="SAM" id="Phobius"/>
    </source>
</evidence>
<evidence type="ECO:0000313" key="2">
    <source>
        <dbReference type="EMBL" id="MCA0152106.1"/>
    </source>
</evidence>
<name>A0ABS7XXL7_9FLAO</name>
<evidence type="ECO:0000313" key="3">
    <source>
        <dbReference type="Proteomes" id="UP001198402"/>
    </source>
</evidence>
<dbReference type="RefSeq" id="WP_224477045.1">
    <property type="nucleotide sequence ID" value="NZ_JAIUJS010000001.1"/>
</dbReference>
<accession>A0ABS7XXL7</accession>
<organism evidence="2 3">
    <name type="scientific">Winogradskyella vincentii</name>
    <dbReference type="NCBI Taxonomy" id="2877122"/>
    <lineage>
        <taxon>Bacteria</taxon>
        <taxon>Pseudomonadati</taxon>
        <taxon>Bacteroidota</taxon>
        <taxon>Flavobacteriia</taxon>
        <taxon>Flavobacteriales</taxon>
        <taxon>Flavobacteriaceae</taxon>
        <taxon>Winogradskyella</taxon>
    </lineage>
</organism>
<reference evidence="3" key="1">
    <citation type="submission" date="2023-07" db="EMBL/GenBank/DDBJ databases">
        <authorList>
            <person name="Yue Y."/>
        </authorList>
    </citation>
    <scope>NUCLEOTIDE SEQUENCE [LARGE SCALE GENOMIC DNA]</scope>
    <source>
        <strain evidence="3">2Y89</strain>
    </source>
</reference>
<keyword evidence="3" id="KW-1185">Reference proteome</keyword>
<dbReference type="Pfam" id="PF04246">
    <property type="entry name" value="RseC_MucC"/>
    <property type="match status" value="1"/>
</dbReference>
<keyword evidence="1" id="KW-0472">Membrane</keyword>
<proteinExistence type="predicted"/>
<keyword evidence="1" id="KW-1133">Transmembrane helix</keyword>
<protein>
    <submittedName>
        <fullName evidence="2">SoxR reducing system RseC family protein</fullName>
    </submittedName>
</protein>
<dbReference type="Proteomes" id="UP001198402">
    <property type="component" value="Unassembled WGS sequence"/>
</dbReference>